<evidence type="ECO:0000313" key="3">
    <source>
        <dbReference type="Proteomes" id="UP000479000"/>
    </source>
</evidence>
<evidence type="ECO:0000256" key="1">
    <source>
        <dbReference type="SAM" id="MobiDB-lite"/>
    </source>
</evidence>
<feature type="region of interest" description="Disordered" evidence="1">
    <location>
        <begin position="31"/>
        <end position="81"/>
    </location>
</feature>
<organism evidence="2 3">
    <name type="scientific">Nesidiocoris tenuis</name>
    <dbReference type="NCBI Taxonomy" id="355587"/>
    <lineage>
        <taxon>Eukaryota</taxon>
        <taxon>Metazoa</taxon>
        <taxon>Ecdysozoa</taxon>
        <taxon>Arthropoda</taxon>
        <taxon>Hexapoda</taxon>
        <taxon>Insecta</taxon>
        <taxon>Pterygota</taxon>
        <taxon>Neoptera</taxon>
        <taxon>Paraneoptera</taxon>
        <taxon>Hemiptera</taxon>
        <taxon>Heteroptera</taxon>
        <taxon>Panheteroptera</taxon>
        <taxon>Cimicomorpha</taxon>
        <taxon>Miridae</taxon>
        <taxon>Dicyphina</taxon>
        <taxon>Nesidiocoris</taxon>
    </lineage>
</organism>
<feature type="non-terminal residue" evidence="2">
    <location>
        <position position="81"/>
    </location>
</feature>
<evidence type="ECO:0000313" key="2">
    <source>
        <dbReference type="EMBL" id="CAB0001453.1"/>
    </source>
</evidence>
<reference evidence="2 3" key="1">
    <citation type="submission" date="2020-02" db="EMBL/GenBank/DDBJ databases">
        <authorList>
            <person name="Ferguson B K."/>
        </authorList>
    </citation>
    <scope>NUCLEOTIDE SEQUENCE [LARGE SCALE GENOMIC DNA]</scope>
</reference>
<sequence length="81" mass="9129">MHPWYSGFLEIKEIGELKLCSPGVRLTGSGRTLIGRRESVPPSPPRPRAPSRRPMRGRLYRPDPVNRTPCEPSLNPLLVMP</sequence>
<proteinExistence type="predicted"/>
<feature type="compositionally biased region" description="Basic residues" evidence="1">
    <location>
        <begin position="49"/>
        <end position="59"/>
    </location>
</feature>
<accession>A0A6H5GEB0</accession>
<name>A0A6H5GEB0_9HEMI</name>
<protein>
    <submittedName>
        <fullName evidence="2">Uncharacterized protein</fullName>
    </submittedName>
</protein>
<dbReference type="Proteomes" id="UP000479000">
    <property type="component" value="Unassembled WGS sequence"/>
</dbReference>
<dbReference type="AlphaFoldDB" id="A0A6H5GEB0"/>
<dbReference type="EMBL" id="CADCXU010010836">
    <property type="protein sequence ID" value="CAB0001453.1"/>
    <property type="molecule type" value="Genomic_DNA"/>
</dbReference>
<keyword evidence="3" id="KW-1185">Reference proteome</keyword>
<gene>
    <name evidence="2" type="ORF">NTEN_LOCUS7240</name>
</gene>